<gene>
    <name evidence="1" type="ORF">SARC_13211</name>
</gene>
<dbReference type="OrthoDB" id="6375174at2759"/>
<feature type="non-terminal residue" evidence="1">
    <location>
        <position position="113"/>
    </location>
</feature>
<dbReference type="AlphaFoldDB" id="A0A0L0FCQ2"/>
<evidence type="ECO:0000313" key="1">
    <source>
        <dbReference type="EMBL" id="KNC74236.1"/>
    </source>
</evidence>
<dbReference type="GeneID" id="25913715"/>
<organism evidence="1 2">
    <name type="scientific">Sphaeroforma arctica JP610</name>
    <dbReference type="NCBI Taxonomy" id="667725"/>
    <lineage>
        <taxon>Eukaryota</taxon>
        <taxon>Ichthyosporea</taxon>
        <taxon>Ichthyophonida</taxon>
        <taxon>Sphaeroforma</taxon>
    </lineage>
</organism>
<dbReference type="GO" id="GO:0070300">
    <property type="term" value="F:phosphatidic acid binding"/>
    <property type="evidence" value="ECO:0007669"/>
    <property type="project" value="TreeGrafter"/>
</dbReference>
<proteinExistence type="predicted"/>
<protein>
    <submittedName>
        <fullName evidence="1">Uncharacterized protein</fullName>
    </submittedName>
</protein>
<dbReference type="GO" id="GO:0035091">
    <property type="term" value="F:phosphatidylinositol binding"/>
    <property type="evidence" value="ECO:0007669"/>
    <property type="project" value="TreeGrafter"/>
</dbReference>
<accession>A0A0L0FCQ2</accession>
<dbReference type="RefSeq" id="XP_014148138.1">
    <property type="nucleotide sequence ID" value="XM_014292663.1"/>
</dbReference>
<dbReference type="InterPro" id="IPR053227">
    <property type="entry name" value="TRPL-trafficking_regulator"/>
</dbReference>
<dbReference type="GO" id="GO:0005525">
    <property type="term" value="F:GTP binding"/>
    <property type="evidence" value="ECO:0007669"/>
    <property type="project" value="TreeGrafter"/>
</dbReference>
<dbReference type="PANTHER" id="PTHR34932">
    <property type="entry name" value="TRPL TRANSLOCATION DEFECT PROTEIN 14"/>
    <property type="match status" value="1"/>
</dbReference>
<name>A0A0L0FCQ2_9EUKA</name>
<dbReference type="PANTHER" id="PTHR34932:SF1">
    <property type="entry name" value="TRPL TRANSLOCATION DEFECT PROTEIN 14"/>
    <property type="match status" value="1"/>
</dbReference>
<keyword evidence="2" id="KW-1185">Reference proteome</keyword>
<dbReference type="EMBL" id="KQ244616">
    <property type="protein sequence ID" value="KNC74236.1"/>
    <property type="molecule type" value="Genomic_DNA"/>
</dbReference>
<evidence type="ECO:0000313" key="2">
    <source>
        <dbReference type="Proteomes" id="UP000054560"/>
    </source>
</evidence>
<sequence length="113" mass="12812">MCGCGSITGADLAKEVDTKTMKAWNGHPYLHVVDNRTNFKDKVNRVVQLICKRYGLDYDNSLSARSVKRKFLVSAADWADQIPISHETFEVLHEFIQTTDGSQVRLRRRGIDG</sequence>
<reference evidence="1 2" key="1">
    <citation type="submission" date="2011-02" db="EMBL/GenBank/DDBJ databases">
        <title>The Genome Sequence of Sphaeroforma arctica JP610.</title>
        <authorList>
            <consortium name="The Broad Institute Genome Sequencing Platform"/>
            <person name="Russ C."/>
            <person name="Cuomo C."/>
            <person name="Young S.K."/>
            <person name="Zeng Q."/>
            <person name="Gargeya S."/>
            <person name="Alvarado L."/>
            <person name="Berlin A."/>
            <person name="Chapman S.B."/>
            <person name="Chen Z."/>
            <person name="Freedman E."/>
            <person name="Gellesch M."/>
            <person name="Goldberg J."/>
            <person name="Griggs A."/>
            <person name="Gujja S."/>
            <person name="Heilman E."/>
            <person name="Heiman D."/>
            <person name="Howarth C."/>
            <person name="Mehta T."/>
            <person name="Neiman D."/>
            <person name="Pearson M."/>
            <person name="Roberts A."/>
            <person name="Saif S."/>
            <person name="Shea T."/>
            <person name="Shenoy N."/>
            <person name="Sisk P."/>
            <person name="Stolte C."/>
            <person name="Sykes S."/>
            <person name="White J."/>
            <person name="Yandava C."/>
            <person name="Burger G."/>
            <person name="Gray M.W."/>
            <person name="Holland P.W.H."/>
            <person name="King N."/>
            <person name="Lang F.B.F."/>
            <person name="Roger A.J."/>
            <person name="Ruiz-Trillo I."/>
            <person name="Haas B."/>
            <person name="Nusbaum C."/>
            <person name="Birren B."/>
        </authorList>
    </citation>
    <scope>NUCLEOTIDE SEQUENCE [LARGE SCALE GENOMIC DNA]</scope>
    <source>
        <strain evidence="1 2">JP610</strain>
    </source>
</reference>
<dbReference type="Proteomes" id="UP000054560">
    <property type="component" value="Unassembled WGS sequence"/>
</dbReference>